<dbReference type="EMBL" id="QPIG01000005">
    <property type="protein sequence ID" value="RCU56593.1"/>
    <property type="molecule type" value="Genomic_DNA"/>
</dbReference>
<comment type="caution">
    <text evidence="1">The sequence shown here is derived from an EMBL/GenBank/DDBJ whole genome shotgun (WGS) entry which is preliminary data.</text>
</comment>
<accession>A0A368P2G0</accession>
<dbReference type="AlphaFoldDB" id="A0A368P2G0"/>
<dbReference type="PANTHER" id="PTHR37841">
    <property type="entry name" value="GLR2918 PROTEIN"/>
    <property type="match status" value="1"/>
</dbReference>
<evidence type="ECO:0000313" key="2">
    <source>
        <dbReference type="Proteomes" id="UP000252249"/>
    </source>
</evidence>
<evidence type="ECO:0000313" key="1">
    <source>
        <dbReference type="EMBL" id="RCU56593.1"/>
    </source>
</evidence>
<reference evidence="1 2" key="1">
    <citation type="submission" date="2018-07" db="EMBL/GenBank/DDBJ databases">
        <title>Oceanihabitans testaceum sp. nov., isolated from marine sediment.</title>
        <authorList>
            <person name="Li C.-M."/>
        </authorList>
    </citation>
    <scope>NUCLEOTIDE SEQUENCE [LARGE SCALE GENOMIC DNA]</scope>
    <source>
        <strain evidence="1 2">S9-10</strain>
    </source>
</reference>
<protein>
    <submittedName>
        <fullName evidence="1">WG repeat-containing protein</fullName>
    </submittedName>
</protein>
<organism evidence="1 2">
    <name type="scientific">Oceanihabitans sediminis</name>
    <dbReference type="NCBI Taxonomy" id="1812012"/>
    <lineage>
        <taxon>Bacteria</taxon>
        <taxon>Pseudomonadati</taxon>
        <taxon>Bacteroidota</taxon>
        <taxon>Flavobacteriia</taxon>
        <taxon>Flavobacteriales</taxon>
        <taxon>Flavobacteriaceae</taxon>
        <taxon>Oceanihabitans</taxon>
    </lineage>
</organism>
<gene>
    <name evidence="1" type="ORF">DU428_11920</name>
</gene>
<dbReference type="Proteomes" id="UP000252249">
    <property type="component" value="Unassembled WGS sequence"/>
</dbReference>
<dbReference type="RefSeq" id="WP_113966573.1">
    <property type="nucleotide sequence ID" value="NZ_JBLWTE010000007.1"/>
</dbReference>
<sequence length="233" mass="27589">MKYNEIKVSKDGTYFIYKNKQIFNKRFLQILKFHSEGLAPVCEESGWYHIDISGKEVYKERYDRAFGFYFKRASVVANDSWFHINEKGKRVYDENYAWTGNYQEKICSVRDFNNQYFHIDLKGKAVYKAKYKFVGDFKDGYACVKQLNGFYKHIDKNGNFLNDIEFLDLGVFHKNYAIAKDNYGWYHIDITGNELYADRYAMVEPFYNGYAVVDTFDKSKQIINEKGAIVLKI</sequence>
<proteinExistence type="predicted"/>
<name>A0A368P2G0_9FLAO</name>
<keyword evidence="2" id="KW-1185">Reference proteome</keyword>
<dbReference type="InterPro" id="IPR032774">
    <property type="entry name" value="WG_beta_rep"/>
</dbReference>
<dbReference type="PANTHER" id="PTHR37841:SF1">
    <property type="entry name" value="DUF3298 DOMAIN-CONTAINING PROTEIN"/>
    <property type="match status" value="1"/>
</dbReference>
<dbReference type="Pfam" id="PF14903">
    <property type="entry name" value="WG_beta_rep"/>
    <property type="match status" value="1"/>
</dbReference>
<dbReference type="OrthoDB" id="623514at2"/>